<name>A0A1I7Z8K9_9BILA</name>
<keyword evidence="1" id="KW-0472">Membrane</keyword>
<dbReference type="WBParaSite" id="L893_g23907.t1">
    <property type="protein sequence ID" value="L893_g23907.t1"/>
    <property type="gene ID" value="L893_g23907"/>
</dbReference>
<feature type="transmembrane region" description="Helical" evidence="1">
    <location>
        <begin position="194"/>
        <end position="213"/>
    </location>
</feature>
<keyword evidence="1" id="KW-0812">Transmembrane</keyword>
<reference evidence="3" key="1">
    <citation type="submission" date="2016-11" db="UniProtKB">
        <authorList>
            <consortium name="WormBaseParasite"/>
        </authorList>
    </citation>
    <scope>IDENTIFICATION</scope>
</reference>
<evidence type="ECO:0000313" key="3">
    <source>
        <dbReference type="WBParaSite" id="L893_g23907.t1"/>
    </source>
</evidence>
<evidence type="ECO:0000256" key="1">
    <source>
        <dbReference type="SAM" id="Phobius"/>
    </source>
</evidence>
<keyword evidence="1" id="KW-1133">Transmembrane helix</keyword>
<dbReference type="AlphaFoldDB" id="A0A1I7Z8K9"/>
<keyword evidence="2" id="KW-1185">Reference proteome</keyword>
<feature type="transmembrane region" description="Helical" evidence="1">
    <location>
        <begin position="74"/>
        <end position="93"/>
    </location>
</feature>
<proteinExistence type="predicted"/>
<organism evidence="2 3">
    <name type="scientific">Steinernema glaseri</name>
    <dbReference type="NCBI Taxonomy" id="37863"/>
    <lineage>
        <taxon>Eukaryota</taxon>
        <taxon>Metazoa</taxon>
        <taxon>Ecdysozoa</taxon>
        <taxon>Nematoda</taxon>
        <taxon>Chromadorea</taxon>
        <taxon>Rhabditida</taxon>
        <taxon>Tylenchina</taxon>
        <taxon>Panagrolaimomorpha</taxon>
        <taxon>Strongyloidoidea</taxon>
        <taxon>Steinernematidae</taxon>
        <taxon>Steinernema</taxon>
    </lineage>
</organism>
<sequence>MLRSLSRRGSSLFGSQSYLRLQSTDPAELRATERFLRSCSFSDFSSVAPSVSWQNRANTVRQAFLRFFRLPKSVLLRLLITFVVVWLLSSAIIRPIERSHQVATQDEEDNKLYALRLQFLQRFSRMDYYIPMSNPEWEESTRYLIGWYQQQLVNLTSTEWTFPYAFAFAYFTGSGSSIPGTLQQRLSDSSKGLLVLWFPVAVFLHFTAIFTFVNCIRRISTFRRYLVVTSASKAWLLYRYMQSSHSLSMEMLHHFLRLALALFVLFEFLSFRGKIHRRILLYWSIDDLRRRYGETDHKFLIQDYATF</sequence>
<accession>A0A1I7Z8K9</accession>
<evidence type="ECO:0000313" key="2">
    <source>
        <dbReference type="Proteomes" id="UP000095287"/>
    </source>
</evidence>
<dbReference type="Proteomes" id="UP000095287">
    <property type="component" value="Unplaced"/>
</dbReference>
<protein>
    <submittedName>
        <fullName evidence="3">Ion_trans_2 domain-containing protein</fullName>
    </submittedName>
</protein>